<keyword evidence="1" id="KW-1133">Transmembrane helix</keyword>
<dbReference type="CTD" id="221468"/>
<dbReference type="PANTHER" id="PTHR34928:SF2">
    <property type="entry name" value="TRANSMEMBRANE PROTEIN 217"/>
    <property type="match status" value="1"/>
</dbReference>
<keyword evidence="1 3" id="KW-0812">Transmembrane</keyword>
<name>A0A6P3Q2Q0_PTEVA</name>
<proteinExistence type="predicted"/>
<organism evidence="2 3">
    <name type="scientific">Pteropus vampyrus</name>
    <name type="common">Large flying fox</name>
    <dbReference type="NCBI Taxonomy" id="132908"/>
    <lineage>
        <taxon>Eukaryota</taxon>
        <taxon>Metazoa</taxon>
        <taxon>Chordata</taxon>
        <taxon>Craniata</taxon>
        <taxon>Vertebrata</taxon>
        <taxon>Euteleostomi</taxon>
        <taxon>Mammalia</taxon>
        <taxon>Eutheria</taxon>
        <taxon>Laurasiatheria</taxon>
        <taxon>Chiroptera</taxon>
        <taxon>Yinpterochiroptera</taxon>
        <taxon>Pteropodoidea</taxon>
        <taxon>Pteropodidae</taxon>
        <taxon>Pteropodinae</taxon>
        <taxon>Pteropus</taxon>
    </lineage>
</organism>
<protein>
    <submittedName>
        <fullName evidence="3">Transmembrane protein 217 isoform X1</fullName>
    </submittedName>
</protein>
<feature type="transmembrane region" description="Helical" evidence="1">
    <location>
        <begin position="59"/>
        <end position="92"/>
    </location>
</feature>
<evidence type="ECO:0000313" key="3">
    <source>
        <dbReference type="RefSeq" id="XP_011353124.1"/>
    </source>
</evidence>
<keyword evidence="2" id="KW-1185">Reference proteome</keyword>
<evidence type="ECO:0000313" key="2">
    <source>
        <dbReference type="Proteomes" id="UP000515202"/>
    </source>
</evidence>
<reference evidence="3" key="1">
    <citation type="submission" date="2025-08" db="UniProtKB">
        <authorList>
            <consortium name="RefSeq"/>
        </authorList>
    </citation>
    <scope>IDENTIFICATION</scope>
    <source>
        <tissue evidence="3">Kidney</tissue>
    </source>
</reference>
<feature type="transmembrane region" description="Helical" evidence="1">
    <location>
        <begin position="143"/>
        <end position="161"/>
    </location>
</feature>
<evidence type="ECO:0000256" key="1">
    <source>
        <dbReference type="SAM" id="Phobius"/>
    </source>
</evidence>
<dbReference type="GeneID" id="105288549"/>
<sequence>MNRGGFSMKQKRWCGMTAKIGAVLSGVFTIVATNLYLIFEGKYIRSSNCTDFNPRNKSINILINHFVICWSFNIVLFLSCVTIIISCLFIYSVYAQICRGVATYIIWIFFYETVNIVVQILSNNDNNVREVRVMRWFGLVSRIFMHCFWIFFVIIYAHIIYENKSKGNIISYNRRISTGNEEFSRRKSRIINFTRH</sequence>
<keyword evidence="1" id="KW-0472">Membrane</keyword>
<accession>A0A6P3Q2Q0</accession>
<dbReference type="Proteomes" id="UP000515202">
    <property type="component" value="Unplaced"/>
</dbReference>
<dbReference type="Pfam" id="PF15049">
    <property type="entry name" value="DUF4534"/>
    <property type="match status" value="1"/>
</dbReference>
<feature type="transmembrane region" description="Helical" evidence="1">
    <location>
        <begin position="20"/>
        <end position="39"/>
    </location>
</feature>
<gene>
    <name evidence="3" type="primary">TMEM217</name>
</gene>
<dbReference type="RefSeq" id="XP_011353124.1">
    <property type="nucleotide sequence ID" value="XM_011354822.2"/>
</dbReference>
<feature type="transmembrane region" description="Helical" evidence="1">
    <location>
        <begin position="104"/>
        <end position="123"/>
    </location>
</feature>
<dbReference type="PANTHER" id="PTHR34928">
    <property type="entry name" value="TRANSMEMBRANE PROTEIN 217"/>
    <property type="match status" value="1"/>
</dbReference>
<dbReference type="OrthoDB" id="8878550at2759"/>
<dbReference type="InterPro" id="IPR027862">
    <property type="entry name" value="DUF4534"/>
</dbReference>
<dbReference type="AlphaFoldDB" id="A0A6P3Q2Q0"/>